<gene>
    <name evidence="1" type="ORF">PO878_19100</name>
</gene>
<accession>A0AAF0BVR4</accession>
<evidence type="ECO:0000313" key="1">
    <source>
        <dbReference type="EMBL" id="WCO66609.1"/>
    </source>
</evidence>
<dbReference type="EMBL" id="CP116942">
    <property type="protein sequence ID" value="WCO66609.1"/>
    <property type="molecule type" value="Genomic_DNA"/>
</dbReference>
<dbReference type="Proteomes" id="UP001216390">
    <property type="component" value="Chromosome"/>
</dbReference>
<dbReference type="RefSeq" id="WP_272736132.1">
    <property type="nucleotide sequence ID" value="NZ_CP116942.1"/>
</dbReference>
<dbReference type="KEGG" id="ima:PO878_19100"/>
<reference evidence="1" key="1">
    <citation type="submission" date="2023-01" db="EMBL/GenBank/DDBJ databases">
        <title>The diversity of Class Acidimicrobiia in South China Sea sediment environments and the proposal of Iamia marina sp. nov., a novel species of the genus Iamia.</title>
        <authorList>
            <person name="He Y."/>
            <person name="Tian X."/>
        </authorList>
    </citation>
    <scope>NUCLEOTIDE SEQUENCE</scope>
    <source>
        <strain evidence="1">DSM 19957</strain>
    </source>
</reference>
<dbReference type="AlphaFoldDB" id="A0AAF0BVR4"/>
<proteinExistence type="predicted"/>
<protein>
    <submittedName>
        <fullName evidence="1">Uncharacterized protein</fullName>
    </submittedName>
</protein>
<name>A0AAF0BVR4_9ACTN</name>
<evidence type="ECO:0000313" key="2">
    <source>
        <dbReference type="Proteomes" id="UP001216390"/>
    </source>
</evidence>
<organism evidence="1 2">
    <name type="scientific">Iamia majanohamensis</name>
    <dbReference type="NCBI Taxonomy" id="467976"/>
    <lineage>
        <taxon>Bacteria</taxon>
        <taxon>Bacillati</taxon>
        <taxon>Actinomycetota</taxon>
        <taxon>Acidimicrobiia</taxon>
        <taxon>Acidimicrobiales</taxon>
        <taxon>Iamiaceae</taxon>
        <taxon>Iamia</taxon>
    </lineage>
</organism>
<sequence>MPLLKALNNHAHKTELRESKDEIVVGEIIRGFSHQGWACHQVVADADRQQVGFKPKGDPVLSAVYIVVDRRTGTGAVSAALGSKTTVAISAEARNKVSDPDDLAAMWRTDLANLFKVPVHGEVRINHQLNKIVARTHHLVDLDHYVQGTHVDTSQLVPWLVGQVDNLRQHLAPHKK</sequence>
<keyword evidence="2" id="KW-1185">Reference proteome</keyword>